<organism evidence="7 8">
    <name type="scientific">Cucumis melo var. makuwa</name>
    <name type="common">Oriental melon</name>
    <dbReference type="NCBI Taxonomy" id="1194695"/>
    <lineage>
        <taxon>Eukaryota</taxon>
        <taxon>Viridiplantae</taxon>
        <taxon>Streptophyta</taxon>
        <taxon>Embryophyta</taxon>
        <taxon>Tracheophyta</taxon>
        <taxon>Spermatophyta</taxon>
        <taxon>Magnoliopsida</taxon>
        <taxon>eudicotyledons</taxon>
        <taxon>Gunneridae</taxon>
        <taxon>Pentapetalae</taxon>
        <taxon>rosids</taxon>
        <taxon>fabids</taxon>
        <taxon>Cucurbitales</taxon>
        <taxon>Cucurbitaceae</taxon>
        <taxon>Benincaseae</taxon>
        <taxon>Cucumis</taxon>
    </lineage>
</organism>
<protein>
    <submittedName>
        <fullName evidence="7">Vacuolar amino acid transporter YPQ1 isoform X1</fullName>
    </submittedName>
</protein>
<dbReference type="GO" id="GO:0016020">
    <property type="term" value="C:membrane"/>
    <property type="evidence" value="ECO:0007669"/>
    <property type="project" value="UniProtKB-SubCell"/>
</dbReference>
<keyword evidence="3 6" id="KW-1133">Transmembrane helix</keyword>
<evidence type="ECO:0000256" key="6">
    <source>
        <dbReference type="SAM" id="Phobius"/>
    </source>
</evidence>
<keyword evidence="4 6" id="KW-0472">Membrane</keyword>
<dbReference type="Gene3D" id="1.20.1280.290">
    <property type="match status" value="1"/>
</dbReference>
<feature type="compositionally biased region" description="Low complexity" evidence="5">
    <location>
        <begin position="158"/>
        <end position="170"/>
    </location>
</feature>
<gene>
    <name evidence="7" type="ORF">E6C27_scaffold135G003340</name>
</gene>
<dbReference type="InterPro" id="IPR006603">
    <property type="entry name" value="PQ-loop_rpt"/>
</dbReference>
<name>A0A5A7UI50_CUCMM</name>
<dbReference type="SMART" id="SM00679">
    <property type="entry name" value="CTNS"/>
    <property type="match status" value="1"/>
</dbReference>
<feature type="transmembrane region" description="Helical" evidence="6">
    <location>
        <begin position="105"/>
        <end position="127"/>
    </location>
</feature>
<dbReference type="PANTHER" id="PTHR16201:SF44">
    <property type="entry name" value="SEVEN TRANSMEMBRANE PROTEIN 1"/>
    <property type="match status" value="1"/>
</dbReference>
<dbReference type="Pfam" id="PF04193">
    <property type="entry name" value="PQ-loop"/>
    <property type="match status" value="2"/>
</dbReference>
<accession>A0A5A7UI50</accession>
<feature type="transmembrane region" description="Helical" evidence="6">
    <location>
        <begin position="70"/>
        <end position="93"/>
    </location>
</feature>
<keyword evidence="2 6" id="KW-0812">Transmembrane</keyword>
<evidence type="ECO:0000256" key="4">
    <source>
        <dbReference type="ARBA" id="ARBA00023136"/>
    </source>
</evidence>
<dbReference type="EMBL" id="SSTE01009109">
    <property type="protein sequence ID" value="KAA0053936.1"/>
    <property type="molecule type" value="Genomic_DNA"/>
</dbReference>
<reference evidence="7 8" key="1">
    <citation type="submission" date="2019-08" db="EMBL/GenBank/DDBJ databases">
        <title>Draft genome sequences of two oriental melons (Cucumis melo L. var makuwa).</title>
        <authorList>
            <person name="Kwon S.-Y."/>
        </authorList>
    </citation>
    <scope>NUCLEOTIDE SEQUENCE [LARGE SCALE GENOMIC DNA]</scope>
    <source>
        <strain evidence="8">cv. SW 3</strain>
        <tissue evidence="7">Leaf</tissue>
    </source>
</reference>
<comment type="caution">
    <text evidence="7">The sequence shown here is derived from an EMBL/GenBank/DDBJ whole genome shotgun (WGS) entry which is preliminary data.</text>
</comment>
<evidence type="ECO:0000256" key="5">
    <source>
        <dbReference type="SAM" id="MobiDB-lite"/>
    </source>
</evidence>
<evidence type="ECO:0000256" key="3">
    <source>
        <dbReference type="ARBA" id="ARBA00022989"/>
    </source>
</evidence>
<feature type="region of interest" description="Disordered" evidence="5">
    <location>
        <begin position="150"/>
        <end position="195"/>
    </location>
</feature>
<comment type="subcellular location">
    <subcellularLocation>
        <location evidence="1">Membrane</location>
        <topology evidence="1">Multi-pass membrane protein</topology>
    </subcellularLocation>
</comment>
<evidence type="ECO:0000256" key="1">
    <source>
        <dbReference type="ARBA" id="ARBA00004141"/>
    </source>
</evidence>
<evidence type="ECO:0000313" key="7">
    <source>
        <dbReference type="EMBL" id="KAA0053936.1"/>
    </source>
</evidence>
<evidence type="ECO:0000313" key="8">
    <source>
        <dbReference type="Proteomes" id="UP000321393"/>
    </source>
</evidence>
<dbReference type="InterPro" id="IPR051415">
    <property type="entry name" value="LAAT-1"/>
</dbReference>
<sequence length="379" mass="42024">MGSFQSSKPICPSSKHCSEWVKNNMKYCLCGVKDGVSLTLGMISVISWGVAEIPQIITNYREKSSDGLSLAFLLTWILGYFFLSFFFSVLFDFRLHLLGLLPTQYYMALLYTITTGILFTQTIYYGHIYPQMKYRRRQCKGLVHSEANSQIDARDKAQQSNGSVNVNQVNNDDDTSKFNTSKRESASTSPIPLPVLRQNSSTGRELFFMSARSLSRSHTPTAGSFLTQKMTPPNIHNSMQEPLLDGNEPSSAARPPNVKNMLCLVSMLTFFSTLNHHQSAESRFQSVSGNSNKGFVIPVGRKLLQVAGVLQNNGNEISGGIGTYLGWAMALIYMGGRLPQICLNIKRGHVEVIRCTVPVEAAMDVKTDIFHGFLCGIVS</sequence>
<dbReference type="PANTHER" id="PTHR16201">
    <property type="entry name" value="SEVEN TRANSMEMBRANE PROTEIN 1-RELATED"/>
    <property type="match status" value="1"/>
</dbReference>
<dbReference type="OrthoDB" id="8048523at2759"/>
<dbReference type="Proteomes" id="UP000321393">
    <property type="component" value="Unassembled WGS sequence"/>
</dbReference>
<evidence type="ECO:0000256" key="2">
    <source>
        <dbReference type="ARBA" id="ARBA00022692"/>
    </source>
</evidence>
<proteinExistence type="predicted"/>
<dbReference type="AlphaFoldDB" id="A0A5A7UI50"/>